<dbReference type="Gene3D" id="3.40.50.10540">
    <property type="entry name" value="Crotonobetainyl-coa:carnitine coa-transferase, domain 1"/>
    <property type="match status" value="1"/>
</dbReference>
<dbReference type="Proteomes" id="UP001501598">
    <property type="component" value="Unassembled WGS sequence"/>
</dbReference>
<evidence type="ECO:0000256" key="1">
    <source>
        <dbReference type="ARBA" id="ARBA00022679"/>
    </source>
</evidence>
<dbReference type="InterPro" id="IPR003673">
    <property type="entry name" value="CoA-Trfase_fam_III"/>
</dbReference>
<dbReference type="PANTHER" id="PTHR48207:SF3">
    <property type="entry name" value="SUCCINATE--HYDROXYMETHYLGLUTARATE COA-TRANSFERASE"/>
    <property type="match status" value="1"/>
</dbReference>
<keyword evidence="3" id="KW-1185">Reference proteome</keyword>
<proteinExistence type="predicted"/>
<accession>A0ABP8RVL1</accession>
<dbReference type="PANTHER" id="PTHR48207">
    <property type="entry name" value="SUCCINATE--HYDROXYMETHYLGLUTARATE COA-TRANSFERASE"/>
    <property type="match status" value="1"/>
</dbReference>
<dbReference type="Pfam" id="PF02515">
    <property type="entry name" value="CoA_transf_3"/>
    <property type="match status" value="1"/>
</dbReference>
<keyword evidence="1 2" id="KW-0808">Transferase</keyword>
<dbReference type="EMBL" id="BAABGT010000067">
    <property type="protein sequence ID" value="GAA4551254.1"/>
    <property type="molecule type" value="Genomic_DNA"/>
</dbReference>
<protein>
    <submittedName>
        <fullName evidence="2">CoA transferase</fullName>
    </submittedName>
</protein>
<dbReference type="InterPro" id="IPR023606">
    <property type="entry name" value="CoA-Trfase_III_dom_1_sf"/>
</dbReference>
<evidence type="ECO:0000313" key="2">
    <source>
        <dbReference type="EMBL" id="GAA4551254.1"/>
    </source>
</evidence>
<dbReference type="SUPFAM" id="SSF89796">
    <property type="entry name" value="CoA-transferase family III (CaiB/BaiF)"/>
    <property type="match status" value="1"/>
</dbReference>
<comment type="caution">
    <text evidence="2">The sequence shown here is derived from an EMBL/GenBank/DDBJ whole genome shotgun (WGS) entry which is preliminary data.</text>
</comment>
<gene>
    <name evidence="2" type="ORF">GCM10023175_42720</name>
</gene>
<sequence length="427" mass="46131">MPTDLLAGIRILDFTLAAVGPFCTRVLCDLGAEVIHVEWPRARHDGQAFDPDATRFRRDQMLADNQSDQLFAHVNAGKKSLAINLKSPEGLELIRELVVACDVVVENMTPRVMQNLGLTYPELKRLNPRIVMCSMSGFGQGGLDGDTTKPCSDPIAQAMSGLSWLTGERDSYPYSIGGGIADTITSMVGVAAILAALLSRTTSGEGQFVDLAMVESVAYLDCTSLPYSAMTGRQVGARNGAQNSYQSPMGPLKAKDGYLSIQAYGEGPDSPWGRVAQLIGRVDMIDDPRYRTDAARVVNVADVVEAIELWLGSLPSRDIALTLFGAERILCAPILSQLDMLSHPYFAERGTFGDIEYPGLGPVTMVQPPFKFSDASAYVRGPAPEMGEHTRTLLADILGVDHGRFEELVRSEAVFESAAGRARGRQA</sequence>
<dbReference type="RefSeq" id="WP_345421339.1">
    <property type="nucleotide sequence ID" value="NZ_BAABGT010000067.1"/>
</dbReference>
<dbReference type="InterPro" id="IPR044855">
    <property type="entry name" value="CoA-Trfase_III_dom3_sf"/>
</dbReference>
<reference evidence="3" key="1">
    <citation type="journal article" date="2019" name="Int. J. Syst. Evol. Microbiol.">
        <title>The Global Catalogue of Microorganisms (GCM) 10K type strain sequencing project: providing services to taxonomists for standard genome sequencing and annotation.</title>
        <authorList>
            <consortium name="The Broad Institute Genomics Platform"/>
            <consortium name="The Broad Institute Genome Sequencing Center for Infectious Disease"/>
            <person name="Wu L."/>
            <person name="Ma J."/>
        </authorList>
    </citation>
    <scope>NUCLEOTIDE SEQUENCE [LARGE SCALE GENOMIC DNA]</scope>
    <source>
        <strain evidence="3">JCM 17906</strain>
    </source>
</reference>
<organism evidence="2 3">
    <name type="scientific">Pseudonocardia xishanensis</name>
    <dbReference type="NCBI Taxonomy" id="630995"/>
    <lineage>
        <taxon>Bacteria</taxon>
        <taxon>Bacillati</taxon>
        <taxon>Actinomycetota</taxon>
        <taxon>Actinomycetes</taxon>
        <taxon>Pseudonocardiales</taxon>
        <taxon>Pseudonocardiaceae</taxon>
        <taxon>Pseudonocardia</taxon>
    </lineage>
</organism>
<evidence type="ECO:0000313" key="3">
    <source>
        <dbReference type="Proteomes" id="UP001501598"/>
    </source>
</evidence>
<name>A0ABP8RVL1_9PSEU</name>
<dbReference type="Gene3D" id="3.30.1540.10">
    <property type="entry name" value="formyl-coa transferase, domain 3"/>
    <property type="match status" value="1"/>
</dbReference>
<dbReference type="GO" id="GO:0016740">
    <property type="term" value="F:transferase activity"/>
    <property type="evidence" value="ECO:0007669"/>
    <property type="project" value="UniProtKB-KW"/>
</dbReference>
<dbReference type="InterPro" id="IPR050483">
    <property type="entry name" value="CoA-transferase_III_domain"/>
</dbReference>